<keyword evidence="1" id="KW-1133">Transmembrane helix</keyword>
<evidence type="ECO:0000313" key="3">
    <source>
        <dbReference type="Proteomes" id="UP000326061"/>
    </source>
</evidence>
<keyword evidence="3" id="KW-1185">Reference proteome</keyword>
<name>A0AAJ4DMG6_9BACT</name>
<proteinExistence type="predicted"/>
<keyword evidence="1" id="KW-0472">Membrane</keyword>
<gene>
    <name evidence="2" type="ORF">FJR47_04215</name>
</gene>
<sequence length="94" mass="11112">MAEYFANVIARLIVSYLTLLVMSLAILAGYWIIENYNAMIEFIKYISDNTFAHIVVWMPFVFAWFKPDKRGNANAYYQRQANFWAMHDTMGGRW</sequence>
<dbReference type="Proteomes" id="UP000326061">
    <property type="component" value="Chromosome"/>
</dbReference>
<accession>A0AAJ4DMG6</accession>
<feature type="transmembrane region" description="Helical" evidence="1">
    <location>
        <begin position="12"/>
        <end position="33"/>
    </location>
</feature>
<feature type="transmembrane region" description="Helical" evidence="1">
    <location>
        <begin position="45"/>
        <end position="65"/>
    </location>
</feature>
<evidence type="ECO:0000313" key="2">
    <source>
        <dbReference type="EMBL" id="QFR43148.1"/>
    </source>
</evidence>
<dbReference type="RefSeq" id="WP_152299211.1">
    <property type="nucleotide sequence ID" value="NZ_CP041166.1"/>
</dbReference>
<reference evidence="3" key="1">
    <citation type="submission" date="2019-06" db="EMBL/GenBank/DDBJ databases">
        <title>Sulfurimonas gotlandica sp. nov., a chemoautotrophic and psychrotolerant epsilonproteobacterium isolated from a pelagic redoxcline, and an emended description of the genus Sulfurimonas.</title>
        <authorList>
            <person name="Wang S."/>
            <person name="Jiang L."/>
            <person name="Shao Z."/>
        </authorList>
    </citation>
    <scope>NUCLEOTIDE SEQUENCE [LARGE SCALE GENOMIC DNA]</scope>
    <source>
        <strain evidence="3">1-1N</strain>
    </source>
</reference>
<dbReference type="AlphaFoldDB" id="A0AAJ4DMG6"/>
<dbReference type="EMBL" id="CP041166">
    <property type="protein sequence ID" value="QFR43148.1"/>
    <property type="molecule type" value="Genomic_DNA"/>
</dbReference>
<evidence type="ECO:0000256" key="1">
    <source>
        <dbReference type="SAM" id="Phobius"/>
    </source>
</evidence>
<dbReference type="KEGG" id="suln:FJR47_04215"/>
<keyword evidence="1" id="KW-0812">Transmembrane</keyword>
<organism evidence="2 3">
    <name type="scientific">Sulfurimonas xiamenensis</name>
    <dbReference type="NCBI Taxonomy" id="2590021"/>
    <lineage>
        <taxon>Bacteria</taxon>
        <taxon>Pseudomonadati</taxon>
        <taxon>Campylobacterota</taxon>
        <taxon>Epsilonproteobacteria</taxon>
        <taxon>Campylobacterales</taxon>
        <taxon>Sulfurimonadaceae</taxon>
        <taxon>Sulfurimonas</taxon>
    </lineage>
</organism>
<protein>
    <submittedName>
        <fullName evidence="2">Uncharacterized protein</fullName>
    </submittedName>
</protein>